<keyword evidence="9" id="KW-1185">Reference proteome</keyword>
<keyword evidence="6" id="KW-0472">Membrane</keyword>
<dbReference type="Gene3D" id="3.30.450.20">
    <property type="entry name" value="PAS domain"/>
    <property type="match status" value="1"/>
</dbReference>
<reference evidence="8" key="1">
    <citation type="submission" date="2017-05" db="EMBL/GenBank/DDBJ databases">
        <authorList>
            <person name="Varghese N."/>
            <person name="Submissions S."/>
        </authorList>
    </citation>
    <scope>NUCLEOTIDE SEQUENCE</scope>
    <source>
        <strain evidence="8">Su22</strain>
    </source>
</reference>
<dbReference type="Pfam" id="PF13188">
    <property type="entry name" value="PAS_8"/>
    <property type="match status" value="1"/>
</dbReference>
<dbReference type="SMART" id="SM00387">
    <property type="entry name" value="HATPase_c"/>
    <property type="match status" value="1"/>
</dbReference>
<gene>
    <name evidence="8" type="ORF">SAMN06296020_11088</name>
</gene>
<proteinExistence type="predicted"/>
<dbReference type="Gene3D" id="3.30.565.10">
    <property type="entry name" value="Histidine kinase-like ATPase, C-terminal domain"/>
    <property type="match status" value="1"/>
</dbReference>
<protein>
    <recommendedName>
        <fullName evidence="2">histidine kinase</fullName>
        <ecNumber evidence="2">2.7.13.3</ecNumber>
    </recommendedName>
</protein>
<dbReference type="CDD" id="cd16917">
    <property type="entry name" value="HATPase_UhpB-NarQ-NarX-like"/>
    <property type="match status" value="1"/>
</dbReference>
<feature type="transmembrane region" description="Helical" evidence="6">
    <location>
        <begin position="213"/>
        <end position="231"/>
    </location>
</feature>
<evidence type="ECO:0000259" key="7">
    <source>
        <dbReference type="PROSITE" id="PS50109"/>
    </source>
</evidence>
<keyword evidence="6" id="KW-0812">Transmembrane</keyword>
<dbReference type="PANTHER" id="PTHR24421">
    <property type="entry name" value="NITRATE/NITRITE SENSOR PROTEIN NARX-RELATED"/>
    <property type="match status" value="1"/>
</dbReference>
<dbReference type="GO" id="GO:0000155">
    <property type="term" value="F:phosphorelay sensor kinase activity"/>
    <property type="evidence" value="ECO:0007669"/>
    <property type="project" value="InterPro"/>
</dbReference>
<dbReference type="InterPro" id="IPR031621">
    <property type="entry name" value="HisKA_7TM"/>
</dbReference>
<feature type="domain" description="Histidine kinase" evidence="7">
    <location>
        <begin position="365"/>
        <end position="570"/>
    </location>
</feature>
<dbReference type="AlphaFoldDB" id="A0AA46AJS6"/>
<organism evidence="8 9">
    <name type="scientific">Anoxynatronum buryatiense</name>
    <dbReference type="NCBI Taxonomy" id="489973"/>
    <lineage>
        <taxon>Bacteria</taxon>
        <taxon>Bacillati</taxon>
        <taxon>Bacillota</taxon>
        <taxon>Clostridia</taxon>
        <taxon>Eubacteriales</taxon>
        <taxon>Clostridiaceae</taxon>
        <taxon>Anoxynatronum</taxon>
    </lineage>
</organism>
<evidence type="ECO:0000256" key="3">
    <source>
        <dbReference type="ARBA" id="ARBA00022679"/>
    </source>
</evidence>
<comment type="caution">
    <text evidence="8">The sequence shown here is derived from an EMBL/GenBank/DDBJ whole genome shotgun (WGS) entry which is preliminary data.</text>
</comment>
<dbReference type="GO" id="GO:0046983">
    <property type="term" value="F:protein dimerization activity"/>
    <property type="evidence" value="ECO:0007669"/>
    <property type="project" value="InterPro"/>
</dbReference>
<keyword evidence="4" id="KW-0418">Kinase</keyword>
<dbReference type="Pfam" id="PF16927">
    <property type="entry name" value="HisKA_7TM"/>
    <property type="match status" value="1"/>
</dbReference>
<feature type="transmembrane region" description="Helical" evidence="6">
    <location>
        <begin position="181"/>
        <end position="201"/>
    </location>
</feature>
<dbReference type="Pfam" id="PF02518">
    <property type="entry name" value="HATPase_c"/>
    <property type="match status" value="1"/>
</dbReference>
<evidence type="ECO:0000256" key="4">
    <source>
        <dbReference type="ARBA" id="ARBA00022777"/>
    </source>
</evidence>
<dbReference type="InterPro" id="IPR035965">
    <property type="entry name" value="PAS-like_dom_sf"/>
</dbReference>
<feature type="transmembrane region" description="Helical" evidence="6">
    <location>
        <begin position="35"/>
        <end position="55"/>
    </location>
</feature>
<dbReference type="InterPro" id="IPR005467">
    <property type="entry name" value="His_kinase_dom"/>
</dbReference>
<keyword evidence="3" id="KW-0808">Transferase</keyword>
<dbReference type="EC" id="2.7.13.3" evidence="2"/>
<dbReference type="InterPro" id="IPR036890">
    <property type="entry name" value="HATPase_C_sf"/>
</dbReference>
<dbReference type="SUPFAM" id="SSF55874">
    <property type="entry name" value="ATPase domain of HSP90 chaperone/DNA topoisomerase II/histidine kinase"/>
    <property type="match status" value="1"/>
</dbReference>
<sequence>MAYEYGIYIAALILSLLVTTCVGSYLLFKSRKAKGAPYFLMMLFLVILWTGGTLFETVGASLSVKIFWVQVQYITFCYLPVVLLALSVSVTGHANWISRRRLAVFSLMPSILMGLVWTNQHHGLIRNNEYLVMAHAFPVIHKTYGPGFYLLVFYAYTLMLTALLIFIHAGVTGKGITRKQLGFVLAGVGILVLSNILYTFGMSPIEAYDITPALIGPCGLIISIGIFYHRLFDLMPIARNRVVETMGAAMVVMDMDHRIVDMNPAAQSMFKLSSIAKNQPAEAVFSDQLPLLTASLDNQIGSREFSINTGTEDRYYEAFFSMLYEKAPVPIGKLMVIHDVTDKRKIAAVHLEQQRRLAVAEEKERMARDLHDNLGQVLGFINMQAQGIQRELTQMGVENVHGRLQQLADTTRLAHGEIRAYIRSVRGTADHRQHFLKAIENETARLQQATAIACHLETPAAHFFQQMAASMQLQLLNMIREALNNIRKHAAAANVNLRLEASVEEQQLTIIIEDDGIGFDPTEAKRRVAAKESFGLTILEERAREIGANLVIRSATGQGTTVRINVPAQKEWFNATSSLTG</sequence>
<evidence type="ECO:0000256" key="6">
    <source>
        <dbReference type="SAM" id="Phobius"/>
    </source>
</evidence>
<dbReference type="SUPFAM" id="SSF55785">
    <property type="entry name" value="PYP-like sensor domain (PAS domain)"/>
    <property type="match status" value="1"/>
</dbReference>
<accession>A0AA46AJS6</accession>
<evidence type="ECO:0000256" key="1">
    <source>
        <dbReference type="ARBA" id="ARBA00000085"/>
    </source>
</evidence>
<evidence type="ECO:0000256" key="5">
    <source>
        <dbReference type="ARBA" id="ARBA00023012"/>
    </source>
</evidence>
<dbReference type="Gene3D" id="1.20.5.1930">
    <property type="match status" value="1"/>
</dbReference>
<evidence type="ECO:0000313" key="8">
    <source>
        <dbReference type="EMBL" id="SMP62781.1"/>
    </source>
</evidence>
<dbReference type="InterPro" id="IPR011712">
    <property type="entry name" value="Sig_transdc_His_kin_sub3_dim/P"/>
</dbReference>
<feature type="transmembrane region" description="Helical" evidence="6">
    <location>
        <begin position="148"/>
        <end position="169"/>
    </location>
</feature>
<feature type="transmembrane region" description="Helical" evidence="6">
    <location>
        <begin position="67"/>
        <end position="90"/>
    </location>
</feature>
<dbReference type="EMBL" id="FXUF01000010">
    <property type="protein sequence ID" value="SMP62781.1"/>
    <property type="molecule type" value="Genomic_DNA"/>
</dbReference>
<comment type="catalytic activity">
    <reaction evidence="1">
        <text>ATP + protein L-histidine = ADP + protein N-phospho-L-histidine.</text>
        <dbReference type="EC" id="2.7.13.3"/>
    </reaction>
</comment>
<dbReference type="Pfam" id="PF07730">
    <property type="entry name" value="HisKA_3"/>
    <property type="match status" value="1"/>
</dbReference>
<evidence type="ECO:0000313" key="9">
    <source>
        <dbReference type="Proteomes" id="UP001158066"/>
    </source>
</evidence>
<dbReference type="Proteomes" id="UP001158066">
    <property type="component" value="Unassembled WGS sequence"/>
</dbReference>
<feature type="transmembrane region" description="Helical" evidence="6">
    <location>
        <begin position="6"/>
        <end position="28"/>
    </location>
</feature>
<keyword evidence="6" id="KW-1133">Transmembrane helix</keyword>
<dbReference type="InterPro" id="IPR000014">
    <property type="entry name" value="PAS"/>
</dbReference>
<name>A0AA46AJS6_9CLOT</name>
<dbReference type="PROSITE" id="PS50109">
    <property type="entry name" value="HIS_KIN"/>
    <property type="match status" value="1"/>
</dbReference>
<dbReference type="InterPro" id="IPR050482">
    <property type="entry name" value="Sensor_HK_TwoCompSys"/>
</dbReference>
<dbReference type="GO" id="GO:0016020">
    <property type="term" value="C:membrane"/>
    <property type="evidence" value="ECO:0007669"/>
    <property type="project" value="InterPro"/>
</dbReference>
<dbReference type="InterPro" id="IPR003594">
    <property type="entry name" value="HATPase_dom"/>
</dbReference>
<keyword evidence="5" id="KW-0902">Two-component regulatory system</keyword>
<evidence type="ECO:0000256" key="2">
    <source>
        <dbReference type="ARBA" id="ARBA00012438"/>
    </source>
</evidence>
<feature type="transmembrane region" description="Helical" evidence="6">
    <location>
        <begin position="102"/>
        <end position="118"/>
    </location>
</feature>